<evidence type="ECO:0000256" key="1">
    <source>
        <dbReference type="SAM" id="MobiDB-lite"/>
    </source>
</evidence>
<protein>
    <submittedName>
        <fullName evidence="2">Uncharacterized protein</fullName>
    </submittedName>
</protein>
<feature type="compositionally biased region" description="Polar residues" evidence="1">
    <location>
        <begin position="389"/>
        <end position="398"/>
    </location>
</feature>
<evidence type="ECO:0000313" key="2">
    <source>
        <dbReference type="EMBL" id="CAE0252588.1"/>
    </source>
</evidence>
<feature type="region of interest" description="Disordered" evidence="1">
    <location>
        <begin position="177"/>
        <end position="221"/>
    </location>
</feature>
<reference evidence="2" key="1">
    <citation type="submission" date="2021-01" db="EMBL/GenBank/DDBJ databases">
        <authorList>
            <person name="Corre E."/>
            <person name="Pelletier E."/>
            <person name="Niang G."/>
            <person name="Scheremetjew M."/>
            <person name="Finn R."/>
            <person name="Kale V."/>
            <person name="Holt S."/>
            <person name="Cochrane G."/>
            <person name="Meng A."/>
            <person name="Brown T."/>
            <person name="Cohen L."/>
        </authorList>
    </citation>
    <scope>NUCLEOTIDE SEQUENCE</scope>
    <source>
        <strain evidence="2">NIES-2562</strain>
    </source>
</reference>
<gene>
    <name evidence="2" type="ORF">PBIL07802_LOCUS14815</name>
</gene>
<accession>A0A7S3DBQ1</accession>
<name>A0A7S3DBQ1_9EUKA</name>
<proteinExistence type="predicted"/>
<feature type="region of interest" description="Disordered" evidence="1">
    <location>
        <begin position="88"/>
        <end position="138"/>
    </location>
</feature>
<feature type="compositionally biased region" description="Polar residues" evidence="1">
    <location>
        <begin position="344"/>
        <end position="354"/>
    </location>
</feature>
<organism evidence="2">
    <name type="scientific">Palpitomonas bilix</name>
    <dbReference type="NCBI Taxonomy" id="652834"/>
    <lineage>
        <taxon>Eukaryota</taxon>
        <taxon>Eukaryota incertae sedis</taxon>
    </lineage>
</organism>
<sequence>MGKIWSFAQVKAWVCSVGDTSHGNTQARGRSWKGSKESFMRKTGWMPEQFLASWRKERNQNMVMEIFDDVVVFREVFPRHKGLLFQAQAVGTGRQPPLEPKTKKETDPQSPCPPPNFAQKSAQHASSLRIPPKKMEPIVRRVDASVQTGRTADVHPKRLQDLARIHNEMQGIVLCRQSSKTQQAESHSPSFLPEDPKIDERKGEEEEKKKEEKEKEKEKKTRNQLHWEEELEATISLLETCLSLQKRASFTPPLPRMAFVGVQTERCPLTRTVGVSVRTKDRRSRGGTVSRSCQTLDLQGTDKGTMTPDRFGIAPFQQQASVSIQTMETEAPGGTEEETERAPSKSTENQHTQTLARSGVLAEIEHIVWDSSPRLPDGDGDGEKAVSPTRESVITQTPKWHRRNLKSPPSQLLFDMAPRVPSSPHSSSSLVLSSSLSVSRDEGEVFFVPEARPVEKKRKHCSPTPSFRHLVSYVPETRGKEGRMTKMEKEAAEEGQEEKERHMIMSGGIPTLEEDRGDCMSTLSAGDASSVMSFASAPPGSGPIPLPPPSPSPSAISCSGRKALVGSQTPSNRSTHAVSSSFLSPAPGMIYRAKNSALPRIRRTGTQTGRRGRHFR</sequence>
<feature type="compositionally biased region" description="Polar residues" evidence="1">
    <location>
        <begin position="177"/>
        <end position="189"/>
    </location>
</feature>
<feature type="region of interest" description="Disordered" evidence="1">
    <location>
        <begin position="536"/>
        <end position="616"/>
    </location>
</feature>
<feature type="compositionally biased region" description="Basic and acidic residues" evidence="1">
    <location>
        <begin position="194"/>
        <end position="221"/>
    </location>
</feature>
<feature type="region of interest" description="Disordered" evidence="1">
    <location>
        <begin position="326"/>
        <end position="354"/>
    </location>
</feature>
<feature type="region of interest" description="Disordered" evidence="1">
    <location>
        <begin position="369"/>
        <end position="406"/>
    </location>
</feature>
<dbReference type="EMBL" id="HBIB01022703">
    <property type="protein sequence ID" value="CAE0252588.1"/>
    <property type="molecule type" value="Transcribed_RNA"/>
</dbReference>
<feature type="compositionally biased region" description="Pro residues" evidence="1">
    <location>
        <begin position="540"/>
        <end position="552"/>
    </location>
</feature>
<dbReference type="AlphaFoldDB" id="A0A7S3DBQ1"/>
<feature type="compositionally biased region" description="Polar residues" evidence="1">
    <location>
        <begin position="566"/>
        <end position="583"/>
    </location>
</feature>